<feature type="transmembrane region" description="Helical" evidence="8">
    <location>
        <begin position="150"/>
        <end position="174"/>
    </location>
</feature>
<evidence type="ECO:0000259" key="10">
    <source>
        <dbReference type="Pfam" id="PF16916"/>
    </source>
</evidence>
<evidence type="ECO:0000256" key="1">
    <source>
        <dbReference type="ARBA" id="ARBA00004141"/>
    </source>
</evidence>
<evidence type="ECO:0000256" key="2">
    <source>
        <dbReference type="ARBA" id="ARBA00008114"/>
    </source>
</evidence>
<evidence type="ECO:0000313" key="14">
    <source>
        <dbReference type="Proteomes" id="UP000240624"/>
    </source>
</evidence>
<sequence>MAAQRDDDRLNLSAGIASVAVALILIAAKLWALFQTGALSVAATLADSALDLAMSLGALAAIAYAARPADDDHAFGHGSAEDLAALGQCLFILASAALIGGAGAQRLANPAPAMPTAEGAGIAVMSLSIGLTLALVGWQRHVARATGNRVVAADSLHYLGDLVPALGAIGALWASRRFGLGWVDPVVAIGAALLMARGALIIGRDAWDALMDRAVDAETVAGIEAIANDFPGVHGHHDLRTRRSGGRVFVNLHIELDGTQSLQEAHAIGAALKHEILARYPRADVIIHKDPV</sequence>
<dbReference type="AlphaFoldDB" id="A0A1X6ZKQ7"/>
<dbReference type="Gene3D" id="1.20.1510.10">
    <property type="entry name" value="Cation efflux protein transmembrane domain"/>
    <property type="match status" value="1"/>
</dbReference>
<dbReference type="PANTHER" id="PTHR43840:SF41">
    <property type="entry name" value="CATION-EFFLUX PUMP FIEF"/>
    <property type="match status" value="1"/>
</dbReference>
<dbReference type="GO" id="GO:0015093">
    <property type="term" value="F:ferrous iron transmembrane transporter activity"/>
    <property type="evidence" value="ECO:0007669"/>
    <property type="project" value="TreeGrafter"/>
</dbReference>
<feature type="transmembrane region" description="Helical" evidence="8">
    <location>
        <begin position="83"/>
        <end position="108"/>
    </location>
</feature>
<dbReference type="OrthoDB" id="9806522at2"/>
<dbReference type="PANTHER" id="PTHR43840">
    <property type="entry name" value="MITOCHONDRIAL METAL TRANSPORTER 1-RELATED"/>
    <property type="match status" value="1"/>
</dbReference>
<dbReference type="SUPFAM" id="SSF161111">
    <property type="entry name" value="Cation efflux protein transmembrane domain-like"/>
    <property type="match status" value="1"/>
</dbReference>
<dbReference type="GO" id="GO:0005886">
    <property type="term" value="C:plasma membrane"/>
    <property type="evidence" value="ECO:0007669"/>
    <property type="project" value="TreeGrafter"/>
</dbReference>
<feature type="transmembrane region" description="Helical" evidence="8">
    <location>
        <begin position="12"/>
        <end position="32"/>
    </location>
</feature>
<keyword evidence="5 8" id="KW-0812">Transmembrane</keyword>
<keyword evidence="6 8" id="KW-1133">Transmembrane helix</keyword>
<feature type="transmembrane region" description="Helical" evidence="8">
    <location>
        <begin position="186"/>
        <end position="203"/>
    </location>
</feature>
<dbReference type="NCBIfam" id="TIGR01297">
    <property type="entry name" value="CDF"/>
    <property type="match status" value="1"/>
</dbReference>
<dbReference type="InterPro" id="IPR058533">
    <property type="entry name" value="Cation_efflux_TM"/>
</dbReference>
<evidence type="ECO:0000313" key="13">
    <source>
        <dbReference type="Proteomes" id="UP000193495"/>
    </source>
</evidence>
<reference evidence="12 13" key="1">
    <citation type="submission" date="2017-03" db="EMBL/GenBank/DDBJ databases">
        <authorList>
            <person name="Afonso C.L."/>
            <person name="Miller P.J."/>
            <person name="Scott M.A."/>
            <person name="Spackman E."/>
            <person name="Goraichik I."/>
            <person name="Dimitrov K.M."/>
            <person name="Suarez D.L."/>
            <person name="Swayne D.E."/>
        </authorList>
    </citation>
    <scope>NUCLEOTIDE SEQUENCE [LARGE SCALE GENOMIC DNA]</scope>
    <source>
        <strain evidence="12 13">CECT 8367</strain>
    </source>
</reference>
<organism evidence="12 13">
    <name type="scientific">Limimaricola soesokkakensis</name>
    <dbReference type="NCBI Taxonomy" id="1343159"/>
    <lineage>
        <taxon>Bacteria</taxon>
        <taxon>Pseudomonadati</taxon>
        <taxon>Pseudomonadota</taxon>
        <taxon>Alphaproteobacteria</taxon>
        <taxon>Rhodobacterales</taxon>
        <taxon>Paracoccaceae</taxon>
        <taxon>Limimaricola</taxon>
    </lineage>
</organism>
<accession>A0A1X6ZKQ7</accession>
<dbReference type="EMBL" id="PYGB01000008">
    <property type="protein sequence ID" value="PSK84976.1"/>
    <property type="molecule type" value="Genomic_DNA"/>
</dbReference>
<name>A0A1X6ZKQ7_9RHOB</name>
<evidence type="ECO:0000256" key="5">
    <source>
        <dbReference type="ARBA" id="ARBA00022692"/>
    </source>
</evidence>
<dbReference type="InterPro" id="IPR027470">
    <property type="entry name" value="Cation_efflux_CTD"/>
</dbReference>
<dbReference type="InterPro" id="IPR027469">
    <property type="entry name" value="Cation_efflux_TMD_sf"/>
</dbReference>
<comment type="subcellular location">
    <subcellularLocation>
        <location evidence="1">Membrane</location>
        <topology evidence="1">Multi-pass membrane protein</topology>
    </subcellularLocation>
</comment>
<evidence type="ECO:0000313" key="12">
    <source>
        <dbReference type="EMBL" id="SLN53979.1"/>
    </source>
</evidence>
<feature type="domain" description="Cation efflux protein cytoplasmic" evidence="10">
    <location>
        <begin position="216"/>
        <end position="291"/>
    </location>
</feature>
<keyword evidence="14" id="KW-1185">Reference proteome</keyword>
<dbReference type="EMBL" id="FWFY01000007">
    <property type="protein sequence ID" value="SLN53979.1"/>
    <property type="molecule type" value="Genomic_DNA"/>
</dbReference>
<evidence type="ECO:0000256" key="7">
    <source>
        <dbReference type="ARBA" id="ARBA00023136"/>
    </source>
</evidence>
<reference evidence="11 14" key="2">
    <citation type="submission" date="2018-03" db="EMBL/GenBank/DDBJ databases">
        <title>Genomic Encyclopedia of Archaeal and Bacterial Type Strains, Phase II (KMG-II): from individual species to whole genera.</title>
        <authorList>
            <person name="Goeker M."/>
        </authorList>
    </citation>
    <scope>NUCLEOTIDE SEQUENCE [LARGE SCALE GENOMIC DNA]</scope>
    <source>
        <strain evidence="11 14">DSM 29956</strain>
    </source>
</reference>
<dbReference type="GO" id="GO:0006882">
    <property type="term" value="P:intracellular zinc ion homeostasis"/>
    <property type="evidence" value="ECO:0007669"/>
    <property type="project" value="TreeGrafter"/>
</dbReference>
<gene>
    <name evidence="12" type="primary">fieF</name>
    <name evidence="11" type="ORF">CLV79_108144</name>
    <name evidence="12" type="ORF">LOS8367_02525</name>
</gene>
<dbReference type="GO" id="GO:0015341">
    <property type="term" value="F:zinc efflux antiporter activity"/>
    <property type="evidence" value="ECO:0007669"/>
    <property type="project" value="TreeGrafter"/>
</dbReference>
<dbReference type="Pfam" id="PF16916">
    <property type="entry name" value="ZT_dimer"/>
    <property type="match status" value="1"/>
</dbReference>
<dbReference type="Proteomes" id="UP000240624">
    <property type="component" value="Unassembled WGS sequence"/>
</dbReference>
<protein>
    <submittedName>
        <fullName evidence="12">Ferrous-iron efflux pump FieF</fullName>
    </submittedName>
</protein>
<evidence type="ECO:0000259" key="9">
    <source>
        <dbReference type="Pfam" id="PF01545"/>
    </source>
</evidence>
<evidence type="ECO:0000256" key="6">
    <source>
        <dbReference type="ARBA" id="ARBA00022989"/>
    </source>
</evidence>
<evidence type="ECO:0000256" key="3">
    <source>
        <dbReference type="ARBA" id="ARBA00022448"/>
    </source>
</evidence>
<dbReference type="Proteomes" id="UP000193495">
    <property type="component" value="Unassembled WGS sequence"/>
</dbReference>
<keyword evidence="7 8" id="KW-0472">Membrane</keyword>
<dbReference type="InterPro" id="IPR036837">
    <property type="entry name" value="Cation_efflux_CTD_sf"/>
</dbReference>
<feature type="domain" description="Cation efflux protein transmembrane" evidence="9">
    <location>
        <begin position="16"/>
        <end position="211"/>
    </location>
</feature>
<dbReference type="RefSeq" id="WP_085896857.1">
    <property type="nucleotide sequence ID" value="NZ_FWFY01000007.1"/>
</dbReference>
<dbReference type="GO" id="GO:0015086">
    <property type="term" value="F:cadmium ion transmembrane transporter activity"/>
    <property type="evidence" value="ECO:0007669"/>
    <property type="project" value="TreeGrafter"/>
</dbReference>
<evidence type="ECO:0000313" key="11">
    <source>
        <dbReference type="EMBL" id="PSK84976.1"/>
    </source>
</evidence>
<feature type="transmembrane region" description="Helical" evidence="8">
    <location>
        <begin position="38"/>
        <end position="62"/>
    </location>
</feature>
<comment type="similarity">
    <text evidence="2">Belongs to the cation diffusion facilitator (CDF) transporter (TC 2.A.4) family.</text>
</comment>
<proteinExistence type="inferred from homology"/>
<keyword evidence="3" id="KW-0813">Transport</keyword>
<dbReference type="SUPFAM" id="SSF160240">
    <property type="entry name" value="Cation efflux protein cytoplasmic domain-like"/>
    <property type="match status" value="1"/>
</dbReference>
<keyword evidence="4" id="KW-1003">Cell membrane</keyword>
<feature type="transmembrane region" description="Helical" evidence="8">
    <location>
        <begin position="120"/>
        <end position="138"/>
    </location>
</feature>
<evidence type="ECO:0000256" key="4">
    <source>
        <dbReference type="ARBA" id="ARBA00022475"/>
    </source>
</evidence>
<dbReference type="Gene3D" id="3.30.70.1350">
    <property type="entry name" value="Cation efflux protein, cytoplasmic domain"/>
    <property type="match status" value="1"/>
</dbReference>
<dbReference type="Pfam" id="PF01545">
    <property type="entry name" value="Cation_efflux"/>
    <property type="match status" value="1"/>
</dbReference>
<evidence type="ECO:0000256" key="8">
    <source>
        <dbReference type="SAM" id="Phobius"/>
    </source>
</evidence>
<dbReference type="InterPro" id="IPR002524">
    <property type="entry name" value="Cation_efflux"/>
</dbReference>
<dbReference type="InterPro" id="IPR050291">
    <property type="entry name" value="CDF_Transporter"/>
</dbReference>